<dbReference type="eggNOG" id="COG5421">
    <property type="taxonomic scope" value="Bacteria"/>
</dbReference>
<proteinExistence type="predicted"/>
<dbReference type="SUPFAM" id="SSF53098">
    <property type="entry name" value="Ribonuclease H-like"/>
    <property type="match status" value="1"/>
</dbReference>
<evidence type="ECO:0000313" key="1">
    <source>
        <dbReference type="EMBL" id="CAQ85854.1"/>
    </source>
</evidence>
<dbReference type="InterPro" id="IPR047654">
    <property type="entry name" value="IS1634_transpos"/>
</dbReference>
<dbReference type="InterPro" id="IPR012337">
    <property type="entry name" value="RNaseH-like_sf"/>
</dbReference>
<name>C7BMH5_PHOAA</name>
<dbReference type="Proteomes" id="UP000002747">
    <property type="component" value="Chromosome"/>
</dbReference>
<dbReference type="PANTHER" id="PTHR34614">
    <property type="match status" value="1"/>
</dbReference>
<gene>
    <name evidence="1" type="ordered locus">PAU_03766</name>
</gene>
<dbReference type="PANTHER" id="PTHR34614:SF2">
    <property type="entry name" value="TRANSPOSASE IS4-LIKE DOMAIN-CONTAINING PROTEIN"/>
    <property type="match status" value="1"/>
</dbReference>
<accession>C7BMH5</accession>
<evidence type="ECO:0000313" key="2">
    <source>
        <dbReference type="Proteomes" id="UP000002747"/>
    </source>
</evidence>
<organism evidence="1 2">
    <name type="scientific">Photorhabdus asymbiotica subsp. asymbiotica (strain ATCC 43949 / 3105-77)</name>
    <name type="common">Xenorhabdus luminescens (strain 2)</name>
    <dbReference type="NCBI Taxonomy" id="553480"/>
    <lineage>
        <taxon>Bacteria</taxon>
        <taxon>Pseudomonadati</taxon>
        <taxon>Pseudomonadota</taxon>
        <taxon>Gammaproteobacteria</taxon>
        <taxon>Enterobacterales</taxon>
        <taxon>Morganellaceae</taxon>
        <taxon>Photorhabdus</taxon>
    </lineage>
</organism>
<dbReference type="EMBL" id="FM162591">
    <property type="protein sequence ID" value="CAQ85854.1"/>
    <property type="molecule type" value="Genomic_DNA"/>
</dbReference>
<dbReference type="KEGG" id="pay:PAU_03766"/>
<reference evidence="1 2" key="1">
    <citation type="journal article" date="2009" name="BMC Genomics">
        <title>Comparative genomics of the emerging human pathogen Photorhabdus asymbiotica with the insect pathogen Photorhabdus luminescens.</title>
        <authorList>
            <person name="Wilkinson P."/>
            <person name="Waterfield N.R."/>
            <person name="Crossman L."/>
            <person name="Corton C."/>
            <person name="Sanchez-Contreras M."/>
            <person name="Vlisidou I."/>
            <person name="Barron A."/>
            <person name="Bignell A."/>
            <person name="Clark L."/>
            <person name="Ormond D."/>
            <person name="Mayho M."/>
            <person name="Bason N."/>
            <person name="Smith F."/>
            <person name="Simmonds M."/>
            <person name="Churcher C."/>
            <person name="Harris D."/>
            <person name="Thompson N.R."/>
            <person name="Quail M."/>
            <person name="Parkhill J."/>
            <person name="ffrench-Constant R.H."/>
        </authorList>
    </citation>
    <scope>NUCLEOTIDE SEQUENCE [LARGE SCALE GENOMIC DNA]</scope>
    <source>
        <strain evidence="2">ATCC 43949 / 3105-77</strain>
    </source>
</reference>
<dbReference type="AlphaFoldDB" id="C7BMH5"/>
<dbReference type="NCBIfam" id="NF033559">
    <property type="entry name" value="transpos_IS1634"/>
    <property type="match status" value="1"/>
</dbReference>
<protein>
    <submittedName>
        <fullName evidence="1">Transposase</fullName>
    </submittedName>
</protein>
<sequence length="183" mass="21297">MTYQGRGRPAKDQRAQIHYQLSGRAYSQLDKAADARLQVGMFILATNDMDEEALDMETLLANYKAQQKVERGFRFLKSPEFLTASLYLKKPERIEALLMVMTCSLMVYAALEHKIRSGLKQNAAFYPDMKNRQTQSPTARWVFLTFEGINTFEFQEHRRVTGIQPYQSDLLKILGQWYESFYS</sequence>